<protein>
    <submittedName>
        <fullName evidence="1">Uncharacterized protein</fullName>
    </submittedName>
</protein>
<evidence type="ECO:0000313" key="1">
    <source>
        <dbReference type="EMBL" id="RNA62658.1"/>
    </source>
</evidence>
<evidence type="ECO:0000313" key="2">
    <source>
        <dbReference type="Proteomes" id="UP000278775"/>
    </source>
</evidence>
<name>A0A3M7TH88_9FLAO</name>
<comment type="caution">
    <text evidence="1">The sequence shown here is derived from an EMBL/GenBank/DDBJ whole genome shotgun (WGS) entry which is preliminary data.</text>
</comment>
<dbReference type="AlphaFoldDB" id="A0A3M7TH88"/>
<accession>A0A3M7TH88</accession>
<proteinExistence type="predicted"/>
<dbReference type="Proteomes" id="UP000278775">
    <property type="component" value="Unassembled WGS sequence"/>
</dbReference>
<sequence length="72" mass="8395">MDRCKYFFNVPIINVELSLSYILLGKLIKAPKRECNMVCKPKQVGGKQAMIKKEIECLTCLDKKNLKYKKEK</sequence>
<dbReference type="EMBL" id="QWIU01000002">
    <property type="protein sequence ID" value="RNA62658.1"/>
    <property type="molecule type" value="Genomic_DNA"/>
</dbReference>
<organism evidence="1 2">
    <name type="scientific">Chryseobacterium nematophagum</name>
    <dbReference type="NCBI Taxonomy" id="2305228"/>
    <lineage>
        <taxon>Bacteria</taxon>
        <taxon>Pseudomonadati</taxon>
        <taxon>Bacteroidota</taxon>
        <taxon>Flavobacteriia</taxon>
        <taxon>Flavobacteriales</taxon>
        <taxon>Weeksellaceae</taxon>
        <taxon>Chryseobacterium group</taxon>
        <taxon>Chryseobacterium</taxon>
    </lineage>
</organism>
<gene>
    <name evidence="1" type="ORF">D1631_12280</name>
</gene>
<reference evidence="1 2" key="1">
    <citation type="submission" date="2018-08" db="EMBL/GenBank/DDBJ databases">
        <title>Chryseobacterium nematophagum: a novel matrix digesting pathogen of nematodes.</title>
        <authorList>
            <person name="Page A."/>
            <person name="Roberts M."/>
            <person name="Felix M.-A."/>
            <person name="Weir W."/>
        </authorList>
    </citation>
    <scope>NUCLEOTIDE SEQUENCE [LARGE SCALE GENOMIC DNA]</scope>
    <source>
        <strain evidence="1 2">JUb129</strain>
    </source>
</reference>